<dbReference type="AlphaFoldDB" id="A0A2I8F4F8"/>
<feature type="compositionally biased region" description="Basic and acidic residues" evidence="1">
    <location>
        <begin position="1"/>
        <end position="10"/>
    </location>
</feature>
<feature type="region of interest" description="Disordered" evidence="1">
    <location>
        <begin position="61"/>
        <end position="88"/>
    </location>
</feature>
<dbReference type="KEGG" id="pter:C2L65_42815"/>
<evidence type="ECO:0000313" key="2">
    <source>
        <dbReference type="EMBL" id="AUT66431.1"/>
    </source>
</evidence>
<sequence length="117" mass="13357">MIREQRDRDCPGNARYPVQPAGRQNSAPDAFRLLPLAPIVVYVTPLKEMAMYYDHTISQKIDHRRSTNDRSDVGSMSNDVDEVSDPGSARNWAWAHHSDLYDWMDWHSPFPASGPSE</sequence>
<dbReference type="Proteomes" id="UP000243502">
    <property type="component" value="Chromosome 4"/>
</dbReference>
<accession>A0A2I8F4F8</accession>
<feature type="compositionally biased region" description="Basic and acidic residues" evidence="1">
    <location>
        <begin position="61"/>
        <end position="72"/>
    </location>
</feature>
<name>A0A2I8F4F8_9BURK</name>
<reference evidence="2 3" key="1">
    <citation type="submission" date="2018-01" db="EMBL/GenBank/DDBJ databases">
        <title>Species boundaries and ecological features among Paraburkholderia terrae DSMZ17804T, P. hospita DSMZ17164T and P. caribensis DSMZ13236T.</title>
        <authorList>
            <person name="Pratama A.A."/>
        </authorList>
    </citation>
    <scope>NUCLEOTIDE SEQUENCE [LARGE SCALE GENOMIC DNA]</scope>
    <source>
        <strain evidence="2 3">DSM 17804</strain>
    </source>
</reference>
<gene>
    <name evidence="2" type="ORF">C2L65_42815</name>
</gene>
<proteinExistence type="predicted"/>
<dbReference type="EMBL" id="CP026114">
    <property type="protein sequence ID" value="AUT66431.1"/>
    <property type="molecule type" value="Genomic_DNA"/>
</dbReference>
<organism evidence="2 3">
    <name type="scientific">Paraburkholderia terrae</name>
    <dbReference type="NCBI Taxonomy" id="311230"/>
    <lineage>
        <taxon>Bacteria</taxon>
        <taxon>Pseudomonadati</taxon>
        <taxon>Pseudomonadota</taxon>
        <taxon>Betaproteobacteria</taxon>
        <taxon>Burkholderiales</taxon>
        <taxon>Burkholderiaceae</taxon>
        <taxon>Paraburkholderia</taxon>
    </lineage>
</organism>
<evidence type="ECO:0000256" key="1">
    <source>
        <dbReference type="SAM" id="MobiDB-lite"/>
    </source>
</evidence>
<feature type="region of interest" description="Disordered" evidence="1">
    <location>
        <begin position="1"/>
        <end position="25"/>
    </location>
</feature>
<evidence type="ECO:0000313" key="3">
    <source>
        <dbReference type="Proteomes" id="UP000243502"/>
    </source>
</evidence>
<protein>
    <submittedName>
        <fullName evidence="2">Uncharacterized protein</fullName>
    </submittedName>
</protein>